<keyword evidence="1" id="KW-0812">Transmembrane</keyword>
<name>A0ABY7TMD3_9SPHN</name>
<reference evidence="2 3" key="1">
    <citation type="submission" date="2023-02" db="EMBL/GenBank/DDBJ databases">
        <title>Genome sequence of Sphingomonas naphthae.</title>
        <authorList>
            <person name="Kim S."/>
            <person name="Heo J."/>
            <person name="Kwon S.-W."/>
        </authorList>
    </citation>
    <scope>NUCLEOTIDE SEQUENCE [LARGE SCALE GENOMIC DNA]</scope>
    <source>
        <strain evidence="2 3">KACC 18716</strain>
    </source>
</reference>
<dbReference type="EMBL" id="CP117411">
    <property type="protein sequence ID" value="WCT74115.1"/>
    <property type="molecule type" value="Genomic_DNA"/>
</dbReference>
<dbReference type="Proteomes" id="UP001220395">
    <property type="component" value="Chromosome"/>
</dbReference>
<organism evidence="2 3">
    <name type="scientific">Sphingomonas naphthae</name>
    <dbReference type="NCBI Taxonomy" id="1813468"/>
    <lineage>
        <taxon>Bacteria</taxon>
        <taxon>Pseudomonadati</taxon>
        <taxon>Pseudomonadota</taxon>
        <taxon>Alphaproteobacteria</taxon>
        <taxon>Sphingomonadales</taxon>
        <taxon>Sphingomonadaceae</taxon>
        <taxon>Sphingomonas</taxon>
    </lineage>
</organism>
<accession>A0ABY7TMD3</accession>
<keyword evidence="1" id="KW-0472">Membrane</keyword>
<evidence type="ECO:0000313" key="2">
    <source>
        <dbReference type="EMBL" id="WCT74115.1"/>
    </source>
</evidence>
<sequence>MRGQVVALKLREPARHVVAEPVTIEQVQPEPRDMKKLYRGLLALNLGLWVSIVGAVWVLASAA</sequence>
<keyword evidence="3" id="KW-1185">Reference proteome</keyword>
<evidence type="ECO:0000313" key="3">
    <source>
        <dbReference type="Proteomes" id="UP001220395"/>
    </source>
</evidence>
<keyword evidence="1" id="KW-1133">Transmembrane helix</keyword>
<proteinExistence type="predicted"/>
<evidence type="ECO:0000256" key="1">
    <source>
        <dbReference type="SAM" id="Phobius"/>
    </source>
</evidence>
<gene>
    <name evidence="2" type="ORF">PQ455_02465</name>
</gene>
<feature type="transmembrane region" description="Helical" evidence="1">
    <location>
        <begin position="41"/>
        <end position="60"/>
    </location>
</feature>
<dbReference type="RefSeq" id="WP_273688894.1">
    <property type="nucleotide sequence ID" value="NZ_CP117411.1"/>
</dbReference>
<protein>
    <submittedName>
        <fullName evidence="2">Uncharacterized protein</fullName>
    </submittedName>
</protein>